<comment type="caution">
    <text evidence="2">The sequence shown here is derived from an EMBL/GenBank/DDBJ whole genome shotgun (WGS) entry which is preliminary data.</text>
</comment>
<evidence type="ECO:0000313" key="2">
    <source>
        <dbReference type="EMBL" id="MCO6410889.1"/>
    </source>
</evidence>
<reference evidence="2 3" key="1">
    <citation type="submission" date="2020-01" db="EMBL/GenBank/DDBJ databases">
        <title>Genomes of bacteria type strains.</title>
        <authorList>
            <person name="Chen J."/>
            <person name="Zhu S."/>
            <person name="Yang J."/>
        </authorList>
    </citation>
    <scope>NUCLEOTIDE SEQUENCE [LARGE SCALE GENOMIC DNA]</scope>
    <source>
        <strain evidence="2 3">DSM 16655</strain>
    </source>
</reference>
<dbReference type="InterPro" id="IPR022550">
    <property type="entry name" value="NTP_transf_8"/>
</dbReference>
<dbReference type="PIRSF" id="PIRSF031854">
    <property type="entry name" value="UCP031854"/>
    <property type="match status" value="1"/>
</dbReference>
<name>A0ABT1CXH3_9HYPH</name>
<feature type="domain" description="Nucleotidyltransferase-like" evidence="1">
    <location>
        <begin position="82"/>
        <end position="289"/>
    </location>
</feature>
<evidence type="ECO:0000259" key="1">
    <source>
        <dbReference type="Pfam" id="PF12281"/>
    </source>
</evidence>
<dbReference type="Proteomes" id="UP001320715">
    <property type="component" value="Unassembled WGS sequence"/>
</dbReference>
<organism evidence="2 3">
    <name type="scientific">Hoeflea alexandrii</name>
    <dbReference type="NCBI Taxonomy" id="288436"/>
    <lineage>
        <taxon>Bacteria</taxon>
        <taxon>Pseudomonadati</taxon>
        <taxon>Pseudomonadota</taxon>
        <taxon>Alphaproteobacteria</taxon>
        <taxon>Hyphomicrobiales</taxon>
        <taxon>Rhizobiaceae</taxon>
        <taxon>Hoeflea</taxon>
    </lineage>
</organism>
<dbReference type="Pfam" id="PF12281">
    <property type="entry name" value="NTP_transf_8"/>
    <property type="match status" value="1"/>
</dbReference>
<keyword evidence="3" id="KW-1185">Reference proteome</keyword>
<proteinExistence type="predicted"/>
<sequence>MIANVHGSLVTKKRGDKAYWYAAEKIGNAVKFWYVGPDGQETRSRVDRMNELRAQAAERRKERSRLARLLRAEGMTPVDRGTGGLLLAMAKVGTFRLGGTLIGTNAFRLMEGELGATLPLGSVANTGDIDIAQFERLSVALEDAVEPSLAETFSALKFDPVDGLDRDSVWRWRQSGQTGMMIEFLTPSFDAEEGIRDLPALGVKARALHHLNYLISDPVNAVALYRDGILVQIPRPEKFAIHKLIVADRRRDGPTSFKAEKDRQQAAFIVSTMAEDRPSDIWDAYEDAMARGPRWRERIGRSLDRMPDTRDILLACRAE</sequence>
<gene>
    <name evidence="2" type="ORF">GTW23_22110</name>
</gene>
<accession>A0ABT1CXH3</accession>
<protein>
    <recommendedName>
        <fullName evidence="1">Nucleotidyltransferase-like domain-containing protein</fullName>
    </recommendedName>
</protein>
<evidence type="ECO:0000313" key="3">
    <source>
        <dbReference type="Proteomes" id="UP001320715"/>
    </source>
</evidence>
<dbReference type="EMBL" id="JAAAML010000005">
    <property type="protein sequence ID" value="MCO6410889.1"/>
    <property type="molecule type" value="Genomic_DNA"/>
</dbReference>
<dbReference type="InterPro" id="IPR058575">
    <property type="entry name" value="NTP_transf_8_dom"/>
</dbReference>